<sequence length="122" mass="14321">MRLLYFLFIITISPVFGADCEFSLKHLSRRFLNDISTLPVNQPVMLSLDFHTIERQQADACSQRLNGIVTELREPLLNYNYTVTVKYRFEDRAEINEQWLREQYFLGVAYYCDWSGGAVVVE</sequence>
<dbReference type="RefSeq" id="WP_092792105.1">
    <property type="nucleotide sequence ID" value="NZ_FNXF01000004.1"/>
</dbReference>
<dbReference type="Proteomes" id="UP000199371">
    <property type="component" value="Unassembled WGS sequence"/>
</dbReference>
<protein>
    <submittedName>
        <fullName evidence="1">Uncharacterized protein</fullName>
    </submittedName>
</protein>
<name>A0A1H6L7R9_9GAMM</name>
<accession>A0A1H6L7R9</accession>
<proteinExistence type="predicted"/>
<evidence type="ECO:0000313" key="1">
    <source>
        <dbReference type="EMBL" id="SEH81299.1"/>
    </source>
</evidence>
<keyword evidence="2" id="KW-1185">Reference proteome</keyword>
<organism evidence="1 2">
    <name type="scientific">Rheinheimera pacifica</name>
    <dbReference type="NCBI Taxonomy" id="173990"/>
    <lineage>
        <taxon>Bacteria</taxon>
        <taxon>Pseudomonadati</taxon>
        <taxon>Pseudomonadota</taxon>
        <taxon>Gammaproteobacteria</taxon>
        <taxon>Chromatiales</taxon>
        <taxon>Chromatiaceae</taxon>
        <taxon>Rheinheimera</taxon>
    </lineage>
</organism>
<dbReference type="AlphaFoldDB" id="A0A1H6L7R9"/>
<evidence type="ECO:0000313" key="2">
    <source>
        <dbReference type="Proteomes" id="UP000199371"/>
    </source>
</evidence>
<gene>
    <name evidence="1" type="ORF">SAMN05660691_01624</name>
</gene>
<dbReference type="STRING" id="173990.SAMN05660691_01624"/>
<dbReference type="EMBL" id="FNXF01000004">
    <property type="protein sequence ID" value="SEH81299.1"/>
    <property type="molecule type" value="Genomic_DNA"/>
</dbReference>
<reference evidence="2" key="1">
    <citation type="submission" date="2016-10" db="EMBL/GenBank/DDBJ databases">
        <authorList>
            <person name="Varghese N."/>
            <person name="Submissions S."/>
        </authorList>
    </citation>
    <scope>NUCLEOTIDE SEQUENCE [LARGE SCALE GENOMIC DNA]</scope>
    <source>
        <strain evidence="2">DSM 17616</strain>
    </source>
</reference>